<accession>A0A3B0UJI7</accession>
<dbReference type="InterPro" id="IPR052038">
    <property type="entry name" value="Type-VII_TA_antitoxin"/>
</dbReference>
<keyword evidence="5" id="KW-0479">Metal-binding</keyword>
<sequence length="110" mass="12931">MNQVFSGISPKQIEAFYKRWKIQELALFGSVLREDFSPDSDIDLLVSFNDDADWSLFEHVQMQFELQEMLGRDVDLVNKRALKRSQNWIRREEILRTASPIVAKLSVWQA</sequence>
<dbReference type="InterPro" id="IPR043519">
    <property type="entry name" value="NT_sf"/>
</dbReference>
<dbReference type="AlphaFoldDB" id="A0A3B0UJI7"/>
<dbReference type="GO" id="GO:0005524">
    <property type="term" value="F:ATP binding"/>
    <property type="evidence" value="ECO:0007669"/>
    <property type="project" value="UniProtKB-KW"/>
</dbReference>
<evidence type="ECO:0000256" key="2">
    <source>
        <dbReference type="ARBA" id="ARBA00022649"/>
    </source>
</evidence>
<evidence type="ECO:0000256" key="4">
    <source>
        <dbReference type="ARBA" id="ARBA00022695"/>
    </source>
</evidence>
<evidence type="ECO:0000256" key="6">
    <source>
        <dbReference type="ARBA" id="ARBA00022741"/>
    </source>
</evidence>
<evidence type="ECO:0000256" key="8">
    <source>
        <dbReference type="ARBA" id="ARBA00022842"/>
    </source>
</evidence>
<evidence type="ECO:0000256" key="1">
    <source>
        <dbReference type="ARBA" id="ARBA00001946"/>
    </source>
</evidence>
<dbReference type="EMBL" id="UOEU01000098">
    <property type="protein sequence ID" value="VAW30858.1"/>
    <property type="molecule type" value="Genomic_DNA"/>
</dbReference>
<comment type="similarity">
    <text evidence="9">Belongs to the MntA antitoxin family.</text>
</comment>
<keyword evidence="6" id="KW-0547">Nucleotide-binding</keyword>
<comment type="cofactor">
    <cofactor evidence="1">
        <name>Mg(2+)</name>
        <dbReference type="ChEBI" id="CHEBI:18420"/>
    </cofactor>
</comment>
<keyword evidence="8" id="KW-0460">Magnesium</keyword>
<name>A0A3B0UJI7_9ZZZZ</name>
<evidence type="ECO:0000256" key="3">
    <source>
        <dbReference type="ARBA" id="ARBA00022679"/>
    </source>
</evidence>
<dbReference type="GO" id="GO:0046872">
    <property type="term" value="F:metal ion binding"/>
    <property type="evidence" value="ECO:0007669"/>
    <property type="project" value="UniProtKB-KW"/>
</dbReference>
<dbReference type="Pfam" id="PF01909">
    <property type="entry name" value="NTP_transf_2"/>
    <property type="match status" value="1"/>
</dbReference>
<evidence type="ECO:0000259" key="10">
    <source>
        <dbReference type="Pfam" id="PF01909"/>
    </source>
</evidence>
<proteinExistence type="inferred from homology"/>
<keyword evidence="7" id="KW-0067">ATP-binding</keyword>
<reference evidence="11" key="1">
    <citation type="submission" date="2018-06" db="EMBL/GenBank/DDBJ databases">
        <authorList>
            <person name="Zhirakovskaya E."/>
        </authorList>
    </citation>
    <scope>NUCLEOTIDE SEQUENCE</scope>
</reference>
<dbReference type="Gene3D" id="3.30.460.10">
    <property type="entry name" value="Beta Polymerase, domain 2"/>
    <property type="match status" value="1"/>
</dbReference>
<organism evidence="11">
    <name type="scientific">hydrothermal vent metagenome</name>
    <dbReference type="NCBI Taxonomy" id="652676"/>
    <lineage>
        <taxon>unclassified sequences</taxon>
        <taxon>metagenomes</taxon>
        <taxon>ecological metagenomes</taxon>
    </lineage>
</organism>
<dbReference type="PANTHER" id="PTHR33571:SF12">
    <property type="entry name" value="BSL3053 PROTEIN"/>
    <property type="match status" value="1"/>
</dbReference>
<evidence type="ECO:0000256" key="7">
    <source>
        <dbReference type="ARBA" id="ARBA00022840"/>
    </source>
</evidence>
<dbReference type="InterPro" id="IPR002934">
    <property type="entry name" value="Polymerase_NTP_transf_dom"/>
</dbReference>
<dbReference type="CDD" id="cd05403">
    <property type="entry name" value="NT_KNTase_like"/>
    <property type="match status" value="1"/>
</dbReference>
<evidence type="ECO:0000256" key="9">
    <source>
        <dbReference type="ARBA" id="ARBA00038276"/>
    </source>
</evidence>
<evidence type="ECO:0000256" key="5">
    <source>
        <dbReference type="ARBA" id="ARBA00022723"/>
    </source>
</evidence>
<keyword evidence="3" id="KW-0808">Transferase</keyword>
<gene>
    <name evidence="11" type="ORF">MNBD_CHLOROFLEXI01-3573</name>
</gene>
<dbReference type="SUPFAM" id="SSF81301">
    <property type="entry name" value="Nucleotidyltransferase"/>
    <property type="match status" value="1"/>
</dbReference>
<protein>
    <recommendedName>
        <fullName evidence="10">Polymerase nucleotidyl transferase domain-containing protein</fullName>
    </recommendedName>
</protein>
<keyword evidence="4" id="KW-0548">Nucleotidyltransferase</keyword>
<evidence type="ECO:0000313" key="11">
    <source>
        <dbReference type="EMBL" id="VAW30858.1"/>
    </source>
</evidence>
<dbReference type="GO" id="GO:0016779">
    <property type="term" value="F:nucleotidyltransferase activity"/>
    <property type="evidence" value="ECO:0007669"/>
    <property type="project" value="UniProtKB-KW"/>
</dbReference>
<keyword evidence="2" id="KW-1277">Toxin-antitoxin system</keyword>
<dbReference type="PANTHER" id="PTHR33571">
    <property type="entry name" value="SSL8005 PROTEIN"/>
    <property type="match status" value="1"/>
</dbReference>
<feature type="domain" description="Polymerase nucleotidyl transferase" evidence="10">
    <location>
        <begin position="11"/>
        <end position="88"/>
    </location>
</feature>